<dbReference type="Pfam" id="PF22657">
    <property type="entry name" value="SSB_1"/>
    <property type="match status" value="1"/>
</dbReference>
<dbReference type="Gene3D" id="2.40.50.140">
    <property type="entry name" value="Nucleic acid-binding proteins"/>
    <property type="match status" value="1"/>
</dbReference>
<dbReference type="InterPro" id="IPR000424">
    <property type="entry name" value="Primosome_PriB/ssb"/>
</dbReference>
<organism evidence="5 6">
    <name type="scientific">Candidatus Magnetaquiglobus chichijimensis</name>
    <dbReference type="NCBI Taxonomy" id="3141448"/>
    <lineage>
        <taxon>Bacteria</taxon>
        <taxon>Pseudomonadati</taxon>
        <taxon>Pseudomonadota</taxon>
        <taxon>Magnetococcia</taxon>
        <taxon>Magnetococcales</taxon>
        <taxon>Candidatus Magnetaquicoccaceae</taxon>
        <taxon>Candidatus Magnetaquiglobus</taxon>
    </lineage>
</organism>
<protein>
    <submittedName>
        <fullName evidence="5">Primosomal replication protein N</fullName>
    </submittedName>
</protein>
<dbReference type="InterPro" id="IPR012340">
    <property type="entry name" value="NA-bd_OB-fold"/>
</dbReference>
<gene>
    <name evidence="5" type="primary">priB</name>
    <name evidence="5" type="ORF">SIID45300_00299</name>
</gene>
<dbReference type="EMBL" id="BAAFGK010000001">
    <property type="protein sequence ID" value="GAB0056000.1"/>
    <property type="molecule type" value="Genomic_DNA"/>
</dbReference>
<evidence type="ECO:0000256" key="1">
    <source>
        <dbReference type="ARBA" id="ARBA00022515"/>
    </source>
</evidence>
<keyword evidence="2" id="KW-0235">DNA replication</keyword>
<comment type="caution">
    <text evidence="5">The sequence shown here is derived from an EMBL/GenBank/DDBJ whole genome shotgun (WGS) entry which is preliminary data.</text>
</comment>
<evidence type="ECO:0000256" key="3">
    <source>
        <dbReference type="ARBA" id="ARBA00023125"/>
    </source>
</evidence>
<accession>A0ABQ0C5L0</accession>
<keyword evidence="1" id="KW-0639">Primosome</keyword>
<name>A0ABQ0C5L0_9PROT</name>
<evidence type="ECO:0000256" key="4">
    <source>
        <dbReference type="PROSITE-ProRule" id="PRU00252"/>
    </source>
</evidence>
<dbReference type="RefSeq" id="WP_420903712.1">
    <property type="nucleotide sequence ID" value="NZ_BAAFGK010000001.1"/>
</dbReference>
<dbReference type="SUPFAM" id="SSF50249">
    <property type="entry name" value="Nucleic acid-binding proteins"/>
    <property type="match status" value="1"/>
</dbReference>
<keyword evidence="6" id="KW-1185">Reference proteome</keyword>
<proteinExistence type="predicted"/>
<reference evidence="5 6" key="1">
    <citation type="submission" date="2024-05" db="EMBL/GenBank/DDBJ databases">
        <authorList>
            <consortium name="Candidatus Magnetaquicoccaceae bacterium FCR-1 genome sequencing consortium"/>
            <person name="Shimoshige H."/>
            <person name="Shimamura S."/>
            <person name="Taoka A."/>
            <person name="Kobayashi H."/>
            <person name="Maekawa T."/>
        </authorList>
    </citation>
    <scope>NUCLEOTIDE SEQUENCE [LARGE SCALE GENOMIC DNA]</scope>
    <source>
        <strain evidence="5 6">FCR-1</strain>
    </source>
</reference>
<dbReference type="InterPro" id="IPR023646">
    <property type="entry name" value="Prisomal_replication_PriB"/>
</dbReference>
<keyword evidence="3 4" id="KW-0238">DNA-binding</keyword>
<dbReference type="Proteomes" id="UP001628193">
    <property type="component" value="Unassembled WGS sequence"/>
</dbReference>
<evidence type="ECO:0000313" key="5">
    <source>
        <dbReference type="EMBL" id="GAB0056000.1"/>
    </source>
</evidence>
<evidence type="ECO:0000313" key="6">
    <source>
        <dbReference type="Proteomes" id="UP001628193"/>
    </source>
</evidence>
<reference evidence="5 6" key="2">
    <citation type="submission" date="2024-09" db="EMBL/GenBank/DDBJ databases">
        <title>Draft genome sequence of Candidatus Magnetaquicoccaceae bacterium FCR-1.</title>
        <authorList>
            <person name="Shimoshige H."/>
            <person name="Shimamura S."/>
            <person name="Taoka A."/>
            <person name="Kobayashi H."/>
            <person name="Maekawa T."/>
        </authorList>
    </citation>
    <scope>NUCLEOTIDE SEQUENCE [LARGE SCALE GENOMIC DNA]</scope>
    <source>
        <strain evidence="5 6">FCR-1</strain>
    </source>
</reference>
<sequence length="123" mass="13866">MGGETRPNPDVIVAEATRAANFVELEGRLIEPVDFRVTPAGRAVAMLELEHLSSHDDPEPGLRLEARMVVVAMGPLAERYRACAVGSRLLVQGRLNQKRWIRDDRVRWGRLELLAREIQRVDS</sequence>
<evidence type="ECO:0000256" key="2">
    <source>
        <dbReference type="ARBA" id="ARBA00022705"/>
    </source>
</evidence>
<dbReference type="CDD" id="cd04496">
    <property type="entry name" value="SSB_OBF"/>
    <property type="match status" value="1"/>
</dbReference>
<dbReference type="PROSITE" id="PS50935">
    <property type="entry name" value="SSB"/>
    <property type="match status" value="1"/>
</dbReference>